<feature type="region of interest" description="Disordered" evidence="13">
    <location>
        <begin position="788"/>
        <end position="845"/>
    </location>
</feature>
<comment type="similarity">
    <text evidence="4">Belongs to the SLA1 family.</text>
</comment>
<dbReference type="GO" id="GO:0030479">
    <property type="term" value="C:actin cortical patch"/>
    <property type="evidence" value="ECO:0007669"/>
    <property type="project" value="UniProtKB-SubCell"/>
</dbReference>
<dbReference type="PROSITE" id="PS50002">
    <property type="entry name" value="SH3"/>
    <property type="match status" value="3"/>
</dbReference>
<gene>
    <name evidence="15" type="ORF">O0I10_010840</name>
</gene>
<sequence length="1165" mass="130288">MKYVQVCKALYDYEARTVDEITIHENDVLYVIEKEDDEWWRAELKSSDDSPHIGLVPANYLAEWEPVGVVRAEYDYTAQHEEELSFHEGDEMLVLENDDPDWLLVKHKHTNDVGLAPSNYVQDATTTAAAAAAAPPATTTTSTPAATDHVTQSPVHDDAHIDDTPSAPTPPSLSVDTSRQAEIAAEDDAQSWLVHEYDPVKKKKKKSKGNLLVGTGMLCYGSETDKALPVQQHPILDVTKYLFDGKTLHIEIGGQQPSELHLQASSKSEAKAIMVKISDSRTIAQKAGVRVAPESSIASPQQQQQQQQDHEPTPVMPPRPTAAAAAAPPPPEPESRHAIIMYTFAAEGGDEISVNEGDHVTVLMDDRQDGWCTIRTQHGEQGIVPETYVEMQDHDNDAPTTINEQRPSIPDPSQTMAMQRQREEELRRRQQQEEEERAQRARERQEEEERQQAAKREQEENERRRKLQEAAQRAEVMRQRQLQQSKATQPSLQRAPSSAARSQSSARVQDLQKPDFDRVRTWTDRSGAFRVDAQFLAFYDGKFRLHKTNGVKIDVPMDKMSTQDVQWVERKLGRSISKGRTGSTIIQDDDDAPVMPPRPSATTATATPSTPPPAAAASSSSNTVAEQPKPIFAKKEPKKVNRAWDWFDWFMMIGIPMEASLKYSASFQSDKLDDSDIPNLTHKRIKMLGVSEKHTRRIERYIETEKVEPLSDEEGNQDETNQRNAENDDEAFARRLHRELNGADAAGSSSSAPVQAQRPSEPEKKQPPPQPAIHPDLVDFVGTQFTGAPAEQQKQPQKAAGDLIGFQDDAWAPRDTSSNSPSQPAAVEQPQPPQPPQQQASATGGTTITNARLQQQIQELQQQQQQKLQQEQQQQIQQQLQQLQQQQQQLQQQLQEQQLRQQQQQQLQASQMVQQNMTPPIQQQPQPVFSSQPPPPRQRPVSAIKHLADPTLSRWQEQSPQQSMAHLQQQPTGYMNQQQMMQPNLTGIQPPYQQQQHQLHSMATGPVSSMQSPTSFTQPSIPAHQPMMQPPQQQQQQFPNQTGFIQSQPTAGGRHWQIATPDNPFGSPMDALSPLSPQRTGAVQFSTPSTSMFTNANSVQAPPPVNYLQPQMTGIQAQMTGLQPQMTGVPSSQQHDQSFSVFTPEGSLAYGQTGFSQQQQQNRGW</sequence>
<keyword evidence="10" id="KW-0206">Cytoskeleton</keyword>
<feature type="compositionally biased region" description="Basic and acidic residues" evidence="13">
    <location>
        <begin position="420"/>
        <end position="463"/>
    </location>
</feature>
<dbReference type="GO" id="GO:0030674">
    <property type="term" value="F:protein-macromolecule adaptor activity"/>
    <property type="evidence" value="ECO:0007669"/>
    <property type="project" value="InterPro"/>
</dbReference>
<evidence type="ECO:0000256" key="10">
    <source>
        <dbReference type="ARBA" id="ARBA00023212"/>
    </source>
</evidence>
<evidence type="ECO:0000256" key="3">
    <source>
        <dbReference type="ARBA" id="ARBA00004413"/>
    </source>
</evidence>
<dbReference type="CDD" id="cd11773">
    <property type="entry name" value="SH3_Sla1p_1"/>
    <property type="match status" value="1"/>
</dbReference>
<dbReference type="AlphaFoldDB" id="A0AAD7XXD2"/>
<comment type="caution">
    <text evidence="15">The sequence shown here is derived from an EMBL/GenBank/DDBJ whole genome shotgun (WGS) entry which is preliminary data.</text>
</comment>
<keyword evidence="16" id="KW-1185">Reference proteome</keyword>
<dbReference type="GO" id="GO:0042802">
    <property type="term" value="F:identical protein binding"/>
    <property type="evidence" value="ECO:0007669"/>
    <property type="project" value="InterPro"/>
</dbReference>
<dbReference type="Proteomes" id="UP001234581">
    <property type="component" value="Unassembled WGS sequence"/>
</dbReference>
<dbReference type="Pfam" id="PF14604">
    <property type="entry name" value="SH3_9"/>
    <property type="match status" value="1"/>
</dbReference>
<proteinExistence type="inferred from homology"/>
<feature type="compositionally biased region" description="Low complexity" evidence="13">
    <location>
        <begin position="132"/>
        <end position="147"/>
    </location>
</feature>
<feature type="coiled-coil region" evidence="12">
    <location>
        <begin position="850"/>
        <end position="907"/>
    </location>
</feature>
<dbReference type="Gene3D" id="2.30.30.40">
    <property type="entry name" value="SH3 Domains"/>
    <property type="match status" value="3"/>
</dbReference>
<keyword evidence="8" id="KW-0967">Endosome</keyword>
<dbReference type="Pfam" id="PF00018">
    <property type="entry name" value="SH3_1"/>
    <property type="match status" value="2"/>
</dbReference>
<dbReference type="GO" id="GO:0003779">
    <property type="term" value="F:actin binding"/>
    <property type="evidence" value="ECO:0007669"/>
    <property type="project" value="UniProtKB-KW"/>
</dbReference>
<dbReference type="InterPro" id="IPR035800">
    <property type="entry name" value="Sla1_SH3_1"/>
</dbReference>
<dbReference type="PRINTS" id="PR00452">
    <property type="entry name" value="SH3DOMAIN"/>
</dbReference>
<evidence type="ECO:0000256" key="1">
    <source>
        <dbReference type="ARBA" id="ARBA00004125"/>
    </source>
</evidence>
<dbReference type="SUPFAM" id="SSF50044">
    <property type="entry name" value="SH3-domain"/>
    <property type="match status" value="3"/>
</dbReference>
<evidence type="ECO:0000313" key="16">
    <source>
        <dbReference type="Proteomes" id="UP001234581"/>
    </source>
</evidence>
<dbReference type="GO" id="GO:0010008">
    <property type="term" value="C:endosome membrane"/>
    <property type="evidence" value="ECO:0007669"/>
    <property type="project" value="UniProtKB-SubCell"/>
</dbReference>
<dbReference type="InterPro" id="IPR056996">
    <property type="entry name" value="PH_SLA1"/>
</dbReference>
<dbReference type="Pfam" id="PF24081">
    <property type="entry name" value="PH_SLA1"/>
    <property type="match status" value="1"/>
</dbReference>
<feature type="region of interest" description="Disordered" evidence="13">
    <location>
        <begin position="286"/>
        <end position="335"/>
    </location>
</feature>
<feature type="compositionally biased region" description="Low complexity" evidence="13">
    <location>
        <begin position="820"/>
        <end position="829"/>
    </location>
</feature>
<organism evidence="15 16">
    <name type="scientific">Lichtheimia ornata</name>
    <dbReference type="NCBI Taxonomy" id="688661"/>
    <lineage>
        <taxon>Eukaryota</taxon>
        <taxon>Fungi</taxon>
        <taxon>Fungi incertae sedis</taxon>
        <taxon>Mucoromycota</taxon>
        <taxon>Mucoromycotina</taxon>
        <taxon>Mucoromycetes</taxon>
        <taxon>Mucorales</taxon>
        <taxon>Lichtheimiaceae</taxon>
        <taxon>Lichtheimia</taxon>
    </lineage>
</organism>
<feature type="compositionally biased region" description="Low complexity" evidence="13">
    <location>
        <begin position="920"/>
        <end position="931"/>
    </location>
</feature>
<feature type="domain" description="SH3" evidence="14">
    <location>
        <begin position="2"/>
        <end position="66"/>
    </location>
</feature>
<keyword evidence="10" id="KW-0963">Cytoplasm</keyword>
<keyword evidence="9" id="KW-0009">Actin-binding</keyword>
<dbReference type="Gene3D" id="1.10.150.50">
    <property type="entry name" value="Transcription Factor, Ets-1"/>
    <property type="match status" value="1"/>
</dbReference>
<feature type="compositionally biased region" description="Low complexity" evidence="13">
    <location>
        <begin position="489"/>
        <end position="507"/>
    </location>
</feature>
<dbReference type="Gene3D" id="2.30.30.700">
    <property type="entry name" value="SLA1 homology domain 1"/>
    <property type="match status" value="1"/>
</dbReference>
<evidence type="ECO:0000313" key="15">
    <source>
        <dbReference type="EMBL" id="KAJ8653512.1"/>
    </source>
</evidence>
<protein>
    <recommendedName>
        <fullName evidence="5">Actin cytoskeleton-regulatory complex protein SLA1</fullName>
    </recommendedName>
</protein>
<feature type="region of interest" description="Disordered" evidence="13">
    <location>
        <begin position="920"/>
        <end position="940"/>
    </location>
</feature>
<reference evidence="15 16" key="1">
    <citation type="submission" date="2023-03" db="EMBL/GenBank/DDBJ databases">
        <title>Genome sequence of Lichtheimia ornata CBS 291.66.</title>
        <authorList>
            <person name="Mohabir J.T."/>
            <person name="Shea T.P."/>
            <person name="Kurbessoian T."/>
            <person name="Berby B."/>
            <person name="Fontaine J."/>
            <person name="Livny J."/>
            <person name="Gnirke A."/>
            <person name="Stajich J.E."/>
            <person name="Cuomo C.A."/>
        </authorList>
    </citation>
    <scope>NUCLEOTIDE SEQUENCE [LARGE SCALE GENOMIC DNA]</scope>
    <source>
        <strain evidence="15">CBS 291.66</strain>
    </source>
</reference>
<dbReference type="PANTHER" id="PTHR15735:SF21">
    <property type="entry name" value="PROTEIN NERVOUS WRECK"/>
    <property type="match status" value="1"/>
</dbReference>
<dbReference type="InterPro" id="IPR007131">
    <property type="entry name" value="SHD1"/>
</dbReference>
<feature type="region of interest" description="Disordered" evidence="13">
    <location>
        <begin position="703"/>
        <end position="726"/>
    </location>
</feature>
<dbReference type="InterPro" id="IPR036028">
    <property type="entry name" value="SH3-like_dom_sf"/>
</dbReference>
<feature type="compositionally biased region" description="Polar residues" evidence="13">
    <location>
        <begin position="398"/>
        <end position="418"/>
    </location>
</feature>
<evidence type="ECO:0000256" key="12">
    <source>
        <dbReference type="SAM" id="Coils"/>
    </source>
</evidence>
<dbReference type="SMART" id="SM00326">
    <property type="entry name" value="SH3"/>
    <property type="match status" value="3"/>
</dbReference>
<comment type="subcellular location">
    <subcellularLocation>
        <location evidence="3">Cell membrane</location>
        <topology evidence="3">Peripheral membrane protein</topology>
        <orientation evidence="3">Cytoplasmic side</orientation>
    </subcellularLocation>
    <subcellularLocation>
        <location evidence="2">Cytoplasm</location>
        <location evidence="2">Cytoskeleton</location>
        <location evidence="2">Actin patch</location>
    </subcellularLocation>
    <subcellularLocation>
        <location evidence="1">Endosome membrane</location>
        <topology evidence="1">Peripheral membrane protein</topology>
        <orientation evidence="1">Cytoplasmic side</orientation>
    </subcellularLocation>
</comment>
<dbReference type="InterPro" id="IPR013761">
    <property type="entry name" value="SAM/pointed_sf"/>
</dbReference>
<evidence type="ECO:0000256" key="2">
    <source>
        <dbReference type="ARBA" id="ARBA00004134"/>
    </source>
</evidence>
<evidence type="ECO:0000256" key="6">
    <source>
        <dbReference type="ARBA" id="ARBA00022443"/>
    </source>
</evidence>
<evidence type="ECO:0000256" key="13">
    <source>
        <dbReference type="SAM" id="MobiDB-lite"/>
    </source>
</evidence>
<dbReference type="CDD" id="cd00174">
    <property type="entry name" value="SH3"/>
    <property type="match status" value="1"/>
</dbReference>
<evidence type="ECO:0000256" key="7">
    <source>
        <dbReference type="ARBA" id="ARBA00022583"/>
    </source>
</evidence>
<dbReference type="InterPro" id="IPR001452">
    <property type="entry name" value="SH3_domain"/>
</dbReference>
<dbReference type="GO" id="GO:0043130">
    <property type="term" value="F:ubiquitin binding"/>
    <property type="evidence" value="ECO:0007669"/>
    <property type="project" value="InterPro"/>
</dbReference>
<feature type="domain" description="SH3" evidence="14">
    <location>
        <begin position="67"/>
        <end position="126"/>
    </location>
</feature>
<dbReference type="GO" id="GO:0005886">
    <property type="term" value="C:plasma membrane"/>
    <property type="evidence" value="ECO:0007669"/>
    <property type="project" value="UniProtKB-SubCell"/>
</dbReference>
<dbReference type="GeneID" id="83218242"/>
<feature type="region of interest" description="Disordered" evidence="13">
    <location>
        <begin position="579"/>
        <end position="633"/>
    </location>
</feature>
<feature type="compositionally biased region" description="Low complexity" evidence="13">
    <location>
        <begin position="788"/>
        <end position="800"/>
    </location>
</feature>
<evidence type="ECO:0000256" key="9">
    <source>
        <dbReference type="ARBA" id="ARBA00023203"/>
    </source>
</evidence>
<accession>A0AAD7XXD2</accession>
<dbReference type="Pfam" id="PF03983">
    <property type="entry name" value="SHD1"/>
    <property type="match status" value="1"/>
</dbReference>
<evidence type="ECO:0000256" key="5">
    <source>
        <dbReference type="ARBA" id="ARBA00020357"/>
    </source>
</evidence>
<dbReference type="EMBL" id="JARTCD010000077">
    <property type="protein sequence ID" value="KAJ8653512.1"/>
    <property type="molecule type" value="Genomic_DNA"/>
</dbReference>
<name>A0AAD7XXD2_9FUNG</name>
<feature type="region of interest" description="Disordered" evidence="13">
    <location>
        <begin position="1144"/>
        <end position="1165"/>
    </location>
</feature>
<evidence type="ECO:0000256" key="4">
    <source>
        <dbReference type="ARBA" id="ARBA00007948"/>
    </source>
</evidence>
<dbReference type="PANTHER" id="PTHR15735">
    <property type="entry name" value="FCH AND DOUBLE SH3 DOMAINS PROTEIN"/>
    <property type="match status" value="1"/>
</dbReference>
<feature type="compositionally biased region" description="Low complexity" evidence="13">
    <location>
        <begin position="742"/>
        <end position="752"/>
    </location>
</feature>
<evidence type="ECO:0000256" key="11">
    <source>
        <dbReference type="PROSITE-ProRule" id="PRU00192"/>
    </source>
</evidence>
<keyword evidence="7" id="KW-0254">Endocytosis</keyword>
<keyword evidence="6 11" id="KW-0728">SH3 domain</keyword>
<evidence type="ECO:0000256" key="8">
    <source>
        <dbReference type="ARBA" id="ARBA00022753"/>
    </source>
</evidence>
<feature type="domain" description="SH3" evidence="14">
    <location>
        <begin position="333"/>
        <end position="394"/>
    </location>
</feature>
<dbReference type="GO" id="GO:0006897">
    <property type="term" value="P:endocytosis"/>
    <property type="evidence" value="ECO:0007669"/>
    <property type="project" value="UniProtKB-KW"/>
</dbReference>
<feature type="region of interest" description="Disordered" evidence="13">
    <location>
        <begin position="394"/>
        <end position="512"/>
    </location>
</feature>
<feature type="region of interest" description="Disordered" evidence="13">
    <location>
        <begin position="742"/>
        <end position="776"/>
    </location>
</feature>
<feature type="region of interest" description="Disordered" evidence="13">
    <location>
        <begin position="132"/>
        <end position="175"/>
    </location>
</feature>
<evidence type="ECO:0000259" key="14">
    <source>
        <dbReference type="PROSITE" id="PS50002"/>
    </source>
</evidence>
<dbReference type="RefSeq" id="XP_058338426.1">
    <property type="nucleotide sequence ID" value="XM_058490814.1"/>
</dbReference>
<keyword evidence="12" id="KW-0175">Coiled coil</keyword>